<accession>J3TX14</accession>
<evidence type="ECO:0000313" key="2">
    <source>
        <dbReference type="Proteomes" id="UP000003936"/>
    </source>
</evidence>
<keyword evidence="2" id="KW-1185">Reference proteome</keyword>
<name>J3TX14_9ENTR</name>
<dbReference type="EMBL" id="CP003546">
    <property type="protein sequence ID" value="AFP84610.1"/>
    <property type="molecule type" value="Genomic_DNA"/>
</dbReference>
<dbReference type="KEGG" id="sect:A359_02090"/>
<evidence type="ECO:0000313" key="1">
    <source>
        <dbReference type="EMBL" id="AFP84610.1"/>
    </source>
</evidence>
<protein>
    <submittedName>
        <fullName evidence="1">Uncharacterized protein</fullName>
    </submittedName>
</protein>
<reference evidence="1 2" key="1">
    <citation type="journal article" date="2012" name="Mol. Biol. Evol.">
        <title>Genome reduction and co-evolution between the primary and secondary bacterial symbionts of psyllids.</title>
        <authorList>
            <person name="Sloan D.B."/>
            <person name="Moran N.A."/>
        </authorList>
    </citation>
    <scope>NUCLEOTIDE SEQUENCE [LARGE SCALE GENOMIC DNA]</scope>
    <source>
        <strain evidence="1">Ceuc_S</strain>
    </source>
</reference>
<sequence length="31" mass="3587">MLSVTTHRVIHNIILKVFLRQKIESPLTGLE</sequence>
<gene>
    <name evidence="1" type="ORF">A359_02090</name>
</gene>
<dbReference type="Proteomes" id="UP000003936">
    <property type="component" value="Chromosome"/>
</dbReference>
<proteinExistence type="predicted"/>
<organism evidence="1 2">
    <name type="scientific">secondary endosymbiont of Ctenarytaina eucalypti</name>
    <dbReference type="NCBI Taxonomy" id="1199245"/>
    <lineage>
        <taxon>Bacteria</taxon>
        <taxon>Pseudomonadati</taxon>
        <taxon>Pseudomonadota</taxon>
        <taxon>Gammaproteobacteria</taxon>
        <taxon>Enterobacterales</taxon>
        <taxon>Enterobacteriaceae</taxon>
        <taxon>aphid secondary symbionts</taxon>
    </lineage>
</organism>
<dbReference type="AlphaFoldDB" id="J3TX14"/>
<dbReference type="HOGENOM" id="CLU_3398379_0_0_6"/>